<comment type="caution">
    <text evidence="1">The sequence shown here is derived from an EMBL/GenBank/DDBJ whole genome shotgun (WGS) entry which is preliminary data.</text>
</comment>
<keyword evidence="2" id="KW-1185">Reference proteome</keyword>
<dbReference type="EMBL" id="RAPQ01000009">
    <property type="protein sequence ID" value="RKE02279.1"/>
    <property type="molecule type" value="Genomic_DNA"/>
</dbReference>
<evidence type="ECO:0000313" key="1">
    <source>
        <dbReference type="EMBL" id="RKE02279.1"/>
    </source>
</evidence>
<organism evidence="1 2">
    <name type="scientific">Marinifilum flexuosum</name>
    <dbReference type="NCBI Taxonomy" id="1117708"/>
    <lineage>
        <taxon>Bacteria</taxon>
        <taxon>Pseudomonadati</taxon>
        <taxon>Bacteroidota</taxon>
        <taxon>Bacteroidia</taxon>
        <taxon>Marinilabiliales</taxon>
        <taxon>Marinifilaceae</taxon>
    </lineage>
</organism>
<dbReference type="AlphaFoldDB" id="A0A419X3U5"/>
<proteinExistence type="predicted"/>
<protein>
    <submittedName>
        <fullName evidence="1">Uncharacterized protein</fullName>
    </submittedName>
</protein>
<name>A0A419X3U5_9BACT</name>
<sequence length="44" mass="5231">MDSRKNRFSSTYINISLYIMIAKCKLAKNLNNRKRNNPTYHAKI</sequence>
<reference evidence="1 2" key="1">
    <citation type="submission" date="2018-09" db="EMBL/GenBank/DDBJ databases">
        <title>Genomic Encyclopedia of Archaeal and Bacterial Type Strains, Phase II (KMG-II): from individual species to whole genera.</title>
        <authorList>
            <person name="Goeker M."/>
        </authorList>
    </citation>
    <scope>NUCLEOTIDE SEQUENCE [LARGE SCALE GENOMIC DNA]</scope>
    <source>
        <strain evidence="1 2">DSM 21950</strain>
    </source>
</reference>
<dbReference type="Proteomes" id="UP000284531">
    <property type="component" value="Unassembled WGS sequence"/>
</dbReference>
<gene>
    <name evidence="1" type="ORF">BXY64_2367</name>
</gene>
<evidence type="ECO:0000313" key="2">
    <source>
        <dbReference type="Proteomes" id="UP000284531"/>
    </source>
</evidence>
<accession>A0A419X3U5</accession>